<dbReference type="Pfam" id="PF13669">
    <property type="entry name" value="Glyoxalase_4"/>
    <property type="match status" value="1"/>
</dbReference>
<dbReference type="PANTHER" id="PTHR43048:SF3">
    <property type="entry name" value="METHYLMALONYL-COA EPIMERASE, MITOCHONDRIAL"/>
    <property type="match status" value="1"/>
</dbReference>
<dbReference type="GO" id="GO:0051213">
    <property type="term" value="F:dioxygenase activity"/>
    <property type="evidence" value="ECO:0007669"/>
    <property type="project" value="UniProtKB-KW"/>
</dbReference>
<protein>
    <submittedName>
        <fullName evidence="3">Glyoxalase/Bleomycin resistance protein/Dioxygenase superfamily</fullName>
    </submittedName>
</protein>
<dbReference type="GO" id="GO:0046491">
    <property type="term" value="P:L-methylmalonyl-CoA metabolic process"/>
    <property type="evidence" value="ECO:0007669"/>
    <property type="project" value="TreeGrafter"/>
</dbReference>
<organism evidence="3 4">
    <name type="scientific">Tepidiphilus thermophilus</name>
    <dbReference type="NCBI Taxonomy" id="876478"/>
    <lineage>
        <taxon>Bacteria</taxon>
        <taxon>Pseudomonadati</taxon>
        <taxon>Pseudomonadota</taxon>
        <taxon>Hydrogenophilia</taxon>
        <taxon>Hydrogenophilales</taxon>
        <taxon>Hydrogenophilaceae</taxon>
        <taxon>Tepidiphilus</taxon>
    </lineage>
</organism>
<reference evidence="4" key="1">
    <citation type="submission" date="2015-08" db="EMBL/GenBank/DDBJ databases">
        <authorList>
            <person name="Babu N.S."/>
            <person name="Beckwith C.J."/>
            <person name="Beseler K.G."/>
            <person name="Brison A."/>
            <person name="Carone J.V."/>
            <person name="Caskin T.P."/>
            <person name="Diamond M."/>
            <person name="Durham M.E."/>
            <person name="Foxe J.M."/>
            <person name="Go M."/>
            <person name="Henderson B.A."/>
            <person name="Jones I.B."/>
            <person name="McGettigan J.A."/>
            <person name="Micheletti S.J."/>
            <person name="Nasrallah M.E."/>
            <person name="Ortiz D."/>
            <person name="Piller C.R."/>
            <person name="Privatt S.R."/>
            <person name="Schneider S.L."/>
            <person name="Sharp S."/>
            <person name="Smith T.C."/>
            <person name="Stanton J.D."/>
            <person name="Ullery H.E."/>
            <person name="Wilson R.J."/>
            <person name="Serrano M.G."/>
            <person name="Buck G."/>
            <person name="Lee V."/>
            <person name="Wang Y."/>
            <person name="Carvalho R."/>
            <person name="Voegtly L."/>
            <person name="Shi R."/>
            <person name="Duckworth R."/>
            <person name="Johnson A."/>
            <person name="Loviza R."/>
            <person name="Walstead R."/>
            <person name="Shah Z."/>
            <person name="Kiflezghi M."/>
            <person name="Wade K."/>
            <person name="Ball S.L."/>
            <person name="Bradley K.W."/>
            <person name="Asai D.J."/>
            <person name="Bowman C.A."/>
            <person name="Russell D.A."/>
            <person name="Pope W.H."/>
            <person name="Jacobs-Sera D."/>
            <person name="Hendrix R.W."/>
            <person name="Hatfull G.F."/>
        </authorList>
    </citation>
    <scope>NUCLEOTIDE SEQUENCE [LARGE SCALE GENOMIC DNA]</scope>
    <source>
        <strain evidence="4">JCM 19170</strain>
    </source>
</reference>
<dbReference type="InterPro" id="IPR029068">
    <property type="entry name" value="Glyas_Bleomycin-R_OHBP_Dase"/>
</dbReference>
<dbReference type="GO" id="GO:0046872">
    <property type="term" value="F:metal ion binding"/>
    <property type="evidence" value="ECO:0007669"/>
    <property type="project" value="UniProtKB-KW"/>
</dbReference>
<dbReference type="AlphaFoldDB" id="A0A0K6INI8"/>
<dbReference type="Proteomes" id="UP000182108">
    <property type="component" value="Unassembled WGS sequence"/>
</dbReference>
<keyword evidence="3" id="KW-0223">Dioxygenase</keyword>
<dbReference type="PANTHER" id="PTHR43048">
    <property type="entry name" value="METHYLMALONYL-COA EPIMERASE"/>
    <property type="match status" value="1"/>
</dbReference>
<dbReference type="OrthoDB" id="332982at2"/>
<evidence type="ECO:0000313" key="4">
    <source>
        <dbReference type="Proteomes" id="UP000182108"/>
    </source>
</evidence>
<dbReference type="InterPro" id="IPR051785">
    <property type="entry name" value="MMCE/EMCE_epimerase"/>
</dbReference>
<accession>A0A0K6INI8</accession>
<dbReference type="SUPFAM" id="SSF54593">
    <property type="entry name" value="Glyoxalase/Bleomycin resistance protein/Dihydroxybiphenyl dioxygenase"/>
    <property type="match status" value="1"/>
</dbReference>
<evidence type="ECO:0000256" key="1">
    <source>
        <dbReference type="ARBA" id="ARBA00022723"/>
    </source>
</evidence>
<keyword evidence="1" id="KW-0479">Metal-binding</keyword>
<feature type="domain" description="VOC" evidence="2">
    <location>
        <begin position="12"/>
        <end position="138"/>
    </location>
</feature>
<evidence type="ECO:0000259" key="2">
    <source>
        <dbReference type="PROSITE" id="PS51819"/>
    </source>
</evidence>
<gene>
    <name evidence="3" type="ORF">Ga0061068_1013</name>
</gene>
<name>A0A0K6INI8_9PROT</name>
<dbReference type="GO" id="GO:0004493">
    <property type="term" value="F:methylmalonyl-CoA epimerase activity"/>
    <property type="evidence" value="ECO:0007669"/>
    <property type="project" value="TreeGrafter"/>
</dbReference>
<dbReference type="RefSeq" id="WP_055422410.1">
    <property type="nucleotide sequence ID" value="NZ_CYHH01000001.1"/>
</dbReference>
<dbReference type="PROSITE" id="PS51819">
    <property type="entry name" value="VOC"/>
    <property type="match status" value="1"/>
</dbReference>
<keyword evidence="3" id="KW-0560">Oxidoreductase</keyword>
<evidence type="ECO:0000313" key="3">
    <source>
        <dbReference type="EMBL" id="CUB04654.1"/>
    </source>
</evidence>
<dbReference type="Gene3D" id="3.10.180.10">
    <property type="entry name" value="2,3-Dihydroxybiphenyl 1,2-Dioxygenase, domain 1"/>
    <property type="match status" value="1"/>
</dbReference>
<keyword evidence="4" id="KW-1185">Reference proteome</keyword>
<proteinExistence type="predicted"/>
<dbReference type="InterPro" id="IPR037523">
    <property type="entry name" value="VOC_core"/>
</dbReference>
<dbReference type="EMBL" id="CYHH01000001">
    <property type="protein sequence ID" value="CUB04654.1"/>
    <property type="molecule type" value="Genomic_DNA"/>
</dbReference>
<sequence>MNDSSRPFRILGIQQIALGALDKTRLARLWVELFGLPVTGTFRSERENVDEDIVALGAGPFKVEVDLMQPLDPEKKPAVHATPLNHVGLWVDDLPKAVEWLSAHGVRFAPGGIRRGAAGYDICFIHPKGNDEFPVSGEGVLIELVQAPPEVIEAYATIAAAAR</sequence>